<evidence type="ECO:0000313" key="3">
    <source>
        <dbReference type="WBParaSite" id="Pan_g15472.t1"/>
    </source>
</evidence>
<dbReference type="Proteomes" id="UP000492821">
    <property type="component" value="Unassembled WGS sequence"/>
</dbReference>
<evidence type="ECO:0000256" key="1">
    <source>
        <dbReference type="SAM" id="MobiDB-lite"/>
    </source>
</evidence>
<dbReference type="WBParaSite" id="Pan_g15472.t1">
    <property type="protein sequence ID" value="Pan_g15472.t1"/>
    <property type="gene ID" value="Pan_g15472"/>
</dbReference>
<reference evidence="3" key="2">
    <citation type="submission" date="2020-10" db="UniProtKB">
        <authorList>
            <consortium name="WormBaseParasite"/>
        </authorList>
    </citation>
    <scope>IDENTIFICATION</scope>
</reference>
<name>A0A7E4V1L0_PANRE</name>
<proteinExistence type="predicted"/>
<reference evidence="2" key="1">
    <citation type="journal article" date="2013" name="Genetics">
        <title>The draft genome and transcriptome of Panagrellus redivivus are shaped by the harsh demands of a free-living lifestyle.</title>
        <authorList>
            <person name="Srinivasan J."/>
            <person name="Dillman A.R."/>
            <person name="Macchietto M.G."/>
            <person name="Heikkinen L."/>
            <person name="Lakso M."/>
            <person name="Fracchia K.M."/>
            <person name="Antoshechkin I."/>
            <person name="Mortazavi A."/>
            <person name="Wong G."/>
            <person name="Sternberg P.W."/>
        </authorList>
    </citation>
    <scope>NUCLEOTIDE SEQUENCE [LARGE SCALE GENOMIC DNA]</scope>
    <source>
        <strain evidence="2">MT8872</strain>
    </source>
</reference>
<sequence length="70" mass="8028">MILRDMNTGNRDENLTRGYTTLASSYFFIFTDFQPPVFWRLLASIQEWHSGRNTTPDLSPIASGKMGNQN</sequence>
<feature type="region of interest" description="Disordered" evidence="1">
    <location>
        <begin position="51"/>
        <end position="70"/>
    </location>
</feature>
<evidence type="ECO:0000313" key="2">
    <source>
        <dbReference type="Proteomes" id="UP000492821"/>
    </source>
</evidence>
<organism evidence="2 3">
    <name type="scientific">Panagrellus redivivus</name>
    <name type="common">Microworm</name>
    <dbReference type="NCBI Taxonomy" id="6233"/>
    <lineage>
        <taxon>Eukaryota</taxon>
        <taxon>Metazoa</taxon>
        <taxon>Ecdysozoa</taxon>
        <taxon>Nematoda</taxon>
        <taxon>Chromadorea</taxon>
        <taxon>Rhabditida</taxon>
        <taxon>Tylenchina</taxon>
        <taxon>Panagrolaimomorpha</taxon>
        <taxon>Panagrolaimoidea</taxon>
        <taxon>Panagrolaimidae</taxon>
        <taxon>Panagrellus</taxon>
    </lineage>
</organism>
<keyword evidence="2" id="KW-1185">Reference proteome</keyword>
<protein>
    <submittedName>
        <fullName evidence="3">Uncharacterized protein</fullName>
    </submittedName>
</protein>
<accession>A0A7E4V1L0</accession>
<dbReference type="AlphaFoldDB" id="A0A7E4V1L0"/>